<feature type="transmembrane region" description="Helical" evidence="7">
    <location>
        <begin position="196"/>
        <end position="215"/>
    </location>
</feature>
<accession>A0ABY5PL63</accession>
<evidence type="ECO:0000256" key="6">
    <source>
        <dbReference type="ARBA" id="ARBA00023136"/>
    </source>
</evidence>
<protein>
    <recommendedName>
        <fullName evidence="7">TVP38/TMEM64 family membrane protein</fullName>
    </recommendedName>
</protein>
<proteinExistence type="inferred from homology"/>
<evidence type="ECO:0000313" key="10">
    <source>
        <dbReference type="Proteomes" id="UP001058860"/>
    </source>
</evidence>
<evidence type="ECO:0000256" key="1">
    <source>
        <dbReference type="ARBA" id="ARBA00004651"/>
    </source>
</evidence>
<sequence length="229" mass="23284">MSDRARLGSFAAVVVVVFGITAVLTLSGTLSVDEIQDWVEANIREPVRDLGVFGPLLFIAVGSLLTVALFPGPVLCAIGGVIFGTAVGIPTVLATIVTGAALAFSLSRWWAHDAVERTAGARTQALRAWVGRRGFVAILLARAAPGLPYNLVNYAAGLAPVSLVAFVGATAIGAAPRTAAYVALGGSFGDLRSPEALAAVAVLAVMGVTGAWLLARDLRAATARAPGAP</sequence>
<evidence type="ECO:0000256" key="7">
    <source>
        <dbReference type="RuleBase" id="RU366058"/>
    </source>
</evidence>
<feature type="transmembrane region" description="Helical" evidence="7">
    <location>
        <begin position="82"/>
        <end position="106"/>
    </location>
</feature>
<feature type="transmembrane region" description="Helical" evidence="7">
    <location>
        <begin position="7"/>
        <end position="30"/>
    </location>
</feature>
<evidence type="ECO:0000259" key="8">
    <source>
        <dbReference type="Pfam" id="PF09335"/>
    </source>
</evidence>
<keyword evidence="10" id="KW-1185">Reference proteome</keyword>
<evidence type="ECO:0000313" key="9">
    <source>
        <dbReference type="EMBL" id="UUY05295.1"/>
    </source>
</evidence>
<organism evidence="9 10">
    <name type="scientific">Svornostia abyssi</name>
    <dbReference type="NCBI Taxonomy" id="2898438"/>
    <lineage>
        <taxon>Bacteria</taxon>
        <taxon>Bacillati</taxon>
        <taxon>Actinomycetota</taxon>
        <taxon>Thermoleophilia</taxon>
        <taxon>Solirubrobacterales</taxon>
        <taxon>Baekduiaceae</taxon>
        <taxon>Svornostia</taxon>
    </lineage>
</organism>
<feature type="domain" description="VTT" evidence="8">
    <location>
        <begin position="70"/>
        <end position="185"/>
    </location>
</feature>
<name>A0ABY5PL63_9ACTN</name>
<keyword evidence="6 7" id="KW-0472">Membrane</keyword>
<comment type="subcellular location">
    <subcellularLocation>
        <location evidence="1 7">Cell membrane</location>
        <topology evidence="1 7">Multi-pass membrane protein</topology>
    </subcellularLocation>
</comment>
<keyword evidence="3 7" id="KW-1003">Cell membrane</keyword>
<keyword evidence="4 7" id="KW-0812">Transmembrane</keyword>
<dbReference type="Proteomes" id="UP001058860">
    <property type="component" value="Chromosome"/>
</dbReference>
<evidence type="ECO:0000256" key="4">
    <source>
        <dbReference type="ARBA" id="ARBA00022692"/>
    </source>
</evidence>
<comment type="similarity">
    <text evidence="2 7">Belongs to the TVP38/TMEM64 family.</text>
</comment>
<evidence type="ECO:0000256" key="5">
    <source>
        <dbReference type="ARBA" id="ARBA00022989"/>
    </source>
</evidence>
<keyword evidence="5 7" id="KW-1133">Transmembrane helix</keyword>
<reference evidence="10" key="1">
    <citation type="submission" date="2021-11" db="EMBL/GenBank/DDBJ databases">
        <title>Cultivation dependent microbiological survey of springs from the worlds oldest radium mine currently devoted to the extraction of radon-saturated water.</title>
        <authorList>
            <person name="Kapinusova G."/>
            <person name="Smrhova T."/>
            <person name="Strejcek M."/>
            <person name="Suman J."/>
            <person name="Jani K."/>
            <person name="Pajer P."/>
            <person name="Uhlik O."/>
        </authorList>
    </citation>
    <scope>NUCLEOTIDE SEQUENCE [LARGE SCALE GENOMIC DNA]</scope>
    <source>
        <strain evidence="10">J379</strain>
    </source>
</reference>
<gene>
    <name evidence="9" type="ORF">LRS13_07175</name>
</gene>
<dbReference type="InterPro" id="IPR032816">
    <property type="entry name" value="VTT_dom"/>
</dbReference>
<dbReference type="InterPro" id="IPR015414">
    <property type="entry name" value="TMEM64"/>
</dbReference>
<dbReference type="PANTHER" id="PTHR12677">
    <property type="entry name" value="GOLGI APPARATUS MEMBRANE PROTEIN TVP38-RELATED"/>
    <property type="match status" value="1"/>
</dbReference>
<evidence type="ECO:0000256" key="3">
    <source>
        <dbReference type="ARBA" id="ARBA00022475"/>
    </source>
</evidence>
<dbReference type="PANTHER" id="PTHR12677:SF59">
    <property type="entry name" value="GOLGI APPARATUS MEMBRANE PROTEIN TVP38-RELATED"/>
    <property type="match status" value="1"/>
</dbReference>
<dbReference type="EMBL" id="CP088295">
    <property type="protein sequence ID" value="UUY05295.1"/>
    <property type="molecule type" value="Genomic_DNA"/>
</dbReference>
<dbReference type="Pfam" id="PF09335">
    <property type="entry name" value="VTT_dom"/>
    <property type="match status" value="1"/>
</dbReference>
<dbReference type="RefSeq" id="WP_353865755.1">
    <property type="nucleotide sequence ID" value="NZ_CP088295.1"/>
</dbReference>
<evidence type="ECO:0000256" key="2">
    <source>
        <dbReference type="ARBA" id="ARBA00008640"/>
    </source>
</evidence>
<feature type="transmembrane region" description="Helical" evidence="7">
    <location>
        <begin position="151"/>
        <end position="176"/>
    </location>
</feature>
<feature type="transmembrane region" description="Helical" evidence="7">
    <location>
        <begin position="50"/>
        <end position="70"/>
    </location>
</feature>